<feature type="domain" description="Winged helix DNA-binding" evidence="1">
    <location>
        <begin position="34"/>
        <end position="102"/>
    </location>
</feature>
<name>A0A6B8VVM6_9CORY</name>
<dbReference type="AlphaFoldDB" id="A0A6B8VVM6"/>
<dbReference type="Gene3D" id="1.10.10.10">
    <property type="entry name" value="Winged helix-like DNA-binding domain superfamily/Winged helix DNA-binding domain"/>
    <property type="match status" value="1"/>
</dbReference>
<evidence type="ECO:0000313" key="3">
    <source>
        <dbReference type="Proteomes" id="UP000424462"/>
    </source>
</evidence>
<protein>
    <recommendedName>
        <fullName evidence="1">Winged helix DNA-binding domain-containing protein</fullName>
    </recommendedName>
</protein>
<evidence type="ECO:0000259" key="1">
    <source>
        <dbReference type="Pfam" id="PF13601"/>
    </source>
</evidence>
<organism evidence="2 3">
    <name type="scientific">Corynebacterium occultum</name>
    <dbReference type="NCBI Taxonomy" id="2675219"/>
    <lineage>
        <taxon>Bacteria</taxon>
        <taxon>Bacillati</taxon>
        <taxon>Actinomycetota</taxon>
        <taxon>Actinomycetes</taxon>
        <taxon>Mycobacteriales</taxon>
        <taxon>Corynebacteriaceae</taxon>
        <taxon>Corynebacterium</taxon>
    </lineage>
</organism>
<dbReference type="InterPro" id="IPR036388">
    <property type="entry name" value="WH-like_DNA-bd_sf"/>
</dbReference>
<dbReference type="RefSeq" id="WP_231598892.1">
    <property type="nucleotide sequence ID" value="NZ_CP046455.1"/>
</dbReference>
<proteinExistence type="predicted"/>
<sequence length="113" mass="12044">MNAELDPVIHPINRLRICAALKAAGATEGEGLDREMKFATLREVTALSAATLSKQLGVLGSHGYITRHREYGSSRAKDTVWVSLTPAGNTALNRHLAALRKIAETAGGVDKHG</sequence>
<dbReference type="Pfam" id="PF13601">
    <property type="entry name" value="HTH_34"/>
    <property type="match status" value="1"/>
</dbReference>
<evidence type="ECO:0000313" key="2">
    <source>
        <dbReference type="EMBL" id="QGU07179.1"/>
    </source>
</evidence>
<gene>
    <name evidence="2" type="ORF">COCCU_06175</name>
</gene>
<dbReference type="SUPFAM" id="SSF46785">
    <property type="entry name" value="Winged helix' DNA-binding domain"/>
    <property type="match status" value="1"/>
</dbReference>
<dbReference type="Proteomes" id="UP000424462">
    <property type="component" value="Chromosome"/>
</dbReference>
<dbReference type="KEGG" id="cok:COCCU_06175"/>
<keyword evidence="3" id="KW-1185">Reference proteome</keyword>
<reference evidence="2 3" key="1">
    <citation type="submission" date="2019-11" db="EMBL/GenBank/DDBJ databases">
        <title>Complete genome sequence of Corynebacterium kalinowskii 1959, a novel Corynebacterium species isolated from soil of a small paddock in Vilsendorf, Germany.</title>
        <authorList>
            <person name="Schaffert L."/>
            <person name="Ruwe M."/>
            <person name="Milse J."/>
            <person name="Hanuschka K."/>
            <person name="Ortseifen V."/>
            <person name="Droste J."/>
            <person name="Brandt D."/>
            <person name="Schlueter L."/>
            <person name="Kutter Y."/>
            <person name="Vinke S."/>
            <person name="Viehoefer P."/>
            <person name="Jacob L."/>
            <person name="Luebke N.-C."/>
            <person name="Schulte-Berndt E."/>
            <person name="Hain C."/>
            <person name="Linder M."/>
            <person name="Schmidt P."/>
            <person name="Wollenschlaeger L."/>
            <person name="Luttermann T."/>
            <person name="Thieme E."/>
            <person name="Hassa J."/>
            <person name="Haak M."/>
            <person name="Wittchen M."/>
            <person name="Mentz A."/>
            <person name="Persicke M."/>
            <person name="Busche T."/>
            <person name="Ruckert C."/>
        </authorList>
    </citation>
    <scope>NUCLEOTIDE SEQUENCE [LARGE SCALE GENOMIC DNA]</scope>
    <source>
        <strain evidence="2 3">2039</strain>
    </source>
</reference>
<dbReference type="InterPro" id="IPR027395">
    <property type="entry name" value="WH_DNA-bd_dom"/>
</dbReference>
<accession>A0A6B8VVM6</accession>
<dbReference type="EMBL" id="CP046455">
    <property type="protein sequence ID" value="QGU07179.1"/>
    <property type="molecule type" value="Genomic_DNA"/>
</dbReference>
<dbReference type="InterPro" id="IPR036390">
    <property type="entry name" value="WH_DNA-bd_sf"/>
</dbReference>